<reference evidence="2 3" key="1">
    <citation type="submission" date="2020-05" db="EMBL/GenBank/DDBJ databases">
        <title>Vigna angularis (adzuki bean) Var. LongXiaoDou No. 4 denovo assembly.</title>
        <authorList>
            <person name="Xiang H."/>
        </authorList>
    </citation>
    <scope>NUCLEOTIDE SEQUENCE [LARGE SCALE GENOMIC DNA]</scope>
    <source>
        <tissue evidence="2">Leaf</tissue>
    </source>
</reference>
<feature type="compositionally biased region" description="Acidic residues" evidence="1">
    <location>
        <begin position="78"/>
        <end position="90"/>
    </location>
</feature>
<name>A0A8T0L8H1_PHAAN</name>
<evidence type="ECO:0000256" key="1">
    <source>
        <dbReference type="SAM" id="MobiDB-lite"/>
    </source>
</evidence>
<evidence type="ECO:0000313" key="3">
    <source>
        <dbReference type="Proteomes" id="UP000743370"/>
    </source>
</evidence>
<dbReference type="AlphaFoldDB" id="A0A8T0L8H1"/>
<proteinExistence type="predicted"/>
<feature type="region of interest" description="Disordered" evidence="1">
    <location>
        <begin position="61"/>
        <end position="97"/>
    </location>
</feature>
<dbReference type="Proteomes" id="UP000743370">
    <property type="component" value="Unassembled WGS sequence"/>
</dbReference>
<accession>A0A8T0L8H1</accession>
<comment type="caution">
    <text evidence="2">The sequence shown here is derived from an EMBL/GenBank/DDBJ whole genome shotgun (WGS) entry which is preliminary data.</text>
</comment>
<protein>
    <submittedName>
        <fullName evidence="2">Uncharacterized protein</fullName>
    </submittedName>
</protein>
<dbReference type="EMBL" id="JABFOF010000001">
    <property type="protein sequence ID" value="KAG2407178.1"/>
    <property type="molecule type" value="Genomic_DNA"/>
</dbReference>
<evidence type="ECO:0000313" key="2">
    <source>
        <dbReference type="EMBL" id="KAG2407178.1"/>
    </source>
</evidence>
<gene>
    <name evidence="2" type="ORF">HKW66_Vig0020000</name>
</gene>
<sequence length="97" mass="10908">MATILSLRRNDMNGDTFEKKDLEEINTIKEMNSSVEIIEDSGDSEEKDVLFTVSIGMSRDKEDDAESCNCDTTYSSSQEEEEAVGALEDDGEKKDIW</sequence>
<organism evidence="2 3">
    <name type="scientific">Phaseolus angularis</name>
    <name type="common">Azuki bean</name>
    <name type="synonym">Vigna angularis</name>
    <dbReference type="NCBI Taxonomy" id="3914"/>
    <lineage>
        <taxon>Eukaryota</taxon>
        <taxon>Viridiplantae</taxon>
        <taxon>Streptophyta</taxon>
        <taxon>Embryophyta</taxon>
        <taxon>Tracheophyta</taxon>
        <taxon>Spermatophyta</taxon>
        <taxon>Magnoliopsida</taxon>
        <taxon>eudicotyledons</taxon>
        <taxon>Gunneridae</taxon>
        <taxon>Pentapetalae</taxon>
        <taxon>rosids</taxon>
        <taxon>fabids</taxon>
        <taxon>Fabales</taxon>
        <taxon>Fabaceae</taxon>
        <taxon>Papilionoideae</taxon>
        <taxon>50 kb inversion clade</taxon>
        <taxon>NPAAA clade</taxon>
        <taxon>indigoferoid/millettioid clade</taxon>
        <taxon>Phaseoleae</taxon>
        <taxon>Vigna</taxon>
    </lineage>
</organism>